<comment type="catalytic activity">
    <reaction evidence="10">
        <text>D-mannose(out) = D-mannose(in)</text>
        <dbReference type="Rhea" id="RHEA:78391"/>
        <dbReference type="ChEBI" id="CHEBI:4208"/>
    </reaction>
    <physiologicalReaction direction="left-to-right" evidence="10">
        <dbReference type="Rhea" id="RHEA:78392"/>
    </physiologicalReaction>
</comment>
<proteinExistence type="predicted"/>
<dbReference type="InterPro" id="IPR045263">
    <property type="entry name" value="GLUT"/>
</dbReference>
<comment type="subcellular location">
    <subcellularLocation>
        <location evidence="1">Membrane</location>
        <topology evidence="1">Multi-pass membrane protein</topology>
    </subcellularLocation>
</comment>
<dbReference type="InterPro" id="IPR020846">
    <property type="entry name" value="MFS_dom"/>
</dbReference>
<evidence type="ECO:0000256" key="9">
    <source>
        <dbReference type="ARBA" id="ARBA00044656"/>
    </source>
</evidence>
<dbReference type="Pfam" id="PF00083">
    <property type="entry name" value="Sugar_tr"/>
    <property type="match status" value="1"/>
</dbReference>
<dbReference type="NCBIfam" id="TIGR00879">
    <property type="entry name" value="SP"/>
    <property type="match status" value="1"/>
</dbReference>
<dbReference type="Gene3D" id="1.20.1250.20">
    <property type="entry name" value="MFS general substrate transporter like domains"/>
    <property type="match status" value="1"/>
</dbReference>
<evidence type="ECO:0000256" key="4">
    <source>
        <dbReference type="ARBA" id="ARBA00022692"/>
    </source>
</evidence>
<comment type="catalytic activity">
    <reaction evidence="7">
        <text>D-galactose(in) = D-galactose(out)</text>
        <dbReference type="Rhea" id="RHEA:34915"/>
        <dbReference type="ChEBI" id="CHEBI:4139"/>
    </reaction>
    <physiologicalReaction direction="right-to-left" evidence="7">
        <dbReference type="Rhea" id="RHEA:34917"/>
    </physiologicalReaction>
</comment>
<gene>
    <name evidence="17" type="ORF">HJC23_003307</name>
</gene>
<dbReference type="PANTHER" id="PTHR23503:SF8">
    <property type="entry name" value="FACILITATED GLUCOSE TRANSPORTER PROTEIN 1"/>
    <property type="match status" value="1"/>
</dbReference>
<evidence type="ECO:0000256" key="1">
    <source>
        <dbReference type="ARBA" id="ARBA00004141"/>
    </source>
</evidence>
<dbReference type="EMBL" id="JABMIG020000004">
    <property type="protein sequence ID" value="KAL3805079.1"/>
    <property type="molecule type" value="Genomic_DNA"/>
</dbReference>
<comment type="subunit">
    <text evidence="2">Homodimer.</text>
</comment>
<feature type="transmembrane region" description="Helical" evidence="15">
    <location>
        <begin position="289"/>
        <end position="311"/>
    </location>
</feature>
<sequence>MANRYGDTTKLGGDEEGRRLLDGNTSGYGASLTQPATNVYSMQHQSQPFGMSNMAVGTESITKSYSVHGDGSLSYLTPLQLGRHELYEMIPFTAVFGMQKKEKNISKAFASYAADLQAFEDDQKLFAQTNQHLSAAELNSRKSHTSLLLLDELDMDSVLITTPLIIAVLVSGMSQFLVGFNTGVMNSSSSVVFVGHSTFAWSVAVAAFCLGGPFGAIIAGSIVDKRGRRGALAINAYTFLIGGLIQTFAVNMVCITLGRLVIGFASGFSTVLVPIYLGELAPPTLRGTLGTLTQFCLVVGILVSDLLAFPFADEQRWRILFAVTPAASIVQILCFPFLIESPRWLLARDQKSLLARHFIKQLRGLRHDHEVETEVSHFISASNVQCCDKADKVLVNMMKDKNLRRLLLCALYLQMAQQLSGINAVFYYSSMFFEGLIDNPLVGTSIVGAVNCLATYVALLLMEKSNRRTLILWSAGGMLVSSVALVLCLLGYFNKMLSLCFVIGYVSFFEIGLGPIPWLIVAEMFEAKVSTNTPLSLIVSASCQLNWACNFIVGLCFPYLQEKLGAYSFVPFAAVLLITMVFVIVWLPETKGTTPEELRVEIVRSLSSMFALSDDSTNDDYASSGGNLDVEWRRAMNDLRRQEEEDMMRGTFNYGFQPIEQKEADEQHSVITPDVSDWKNRITGGLGI</sequence>
<feature type="transmembrane region" description="Helical" evidence="15">
    <location>
        <begin position="537"/>
        <end position="560"/>
    </location>
</feature>
<dbReference type="Proteomes" id="UP001516023">
    <property type="component" value="Unassembled WGS sequence"/>
</dbReference>
<evidence type="ECO:0000256" key="3">
    <source>
        <dbReference type="ARBA" id="ARBA00022448"/>
    </source>
</evidence>
<evidence type="ECO:0000256" key="6">
    <source>
        <dbReference type="ARBA" id="ARBA00023136"/>
    </source>
</evidence>
<dbReference type="InterPro" id="IPR005828">
    <property type="entry name" value="MFS_sugar_transport-like"/>
</dbReference>
<accession>A0ABD3QYI3</accession>
<evidence type="ECO:0000256" key="14">
    <source>
        <dbReference type="SAM" id="MobiDB-lite"/>
    </source>
</evidence>
<comment type="catalytic activity">
    <reaction evidence="9">
        <text>D-xylose(out) = D-xylose(in)</text>
        <dbReference type="Rhea" id="RHEA:78427"/>
        <dbReference type="ChEBI" id="CHEBI:53455"/>
    </reaction>
    <physiologicalReaction direction="left-to-right" evidence="9">
        <dbReference type="Rhea" id="RHEA:78428"/>
    </physiologicalReaction>
</comment>
<feature type="transmembrane region" description="Helical" evidence="15">
    <location>
        <begin position="198"/>
        <end position="219"/>
    </location>
</feature>
<evidence type="ECO:0000313" key="18">
    <source>
        <dbReference type="Proteomes" id="UP001516023"/>
    </source>
</evidence>
<evidence type="ECO:0000256" key="2">
    <source>
        <dbReference type="ARBA" id="ARBA00011738"/>
    </source>
</evidence>
<feature type="transmembrane region" description="Helical" evidence="15">
    <location>
        <begin position="566"/>
        <end position="587"/>
    </location>
</feature>
<comment type="catalytic activity">
    <reaction evidence="8">
        <text>D-glucose(out) = D-glucose(in)</text>
        <dbReference type="Rhea" id="RHEA:60376"/>
        <dbReference type="ChEBI" id="CHEBI:4167"/>
    </reaction>
    <physiologicalReaction direction="left-to-right" evidence="8">
        <dbReference type="Rhea" id="RHEA:60377"/>
    </physiologicalReaction>
</comment>
<feature type="transmembrane region" description="Helical" evidence="15">
    <location>
        <begin position="406"/>
        <end position="429"/>
    </location>
</feature>
<keyword evidence="3" id="KW-0813">Transport</keyword>
<evidence type="ECO:0000256" key="5">
    <source>
        <dbReference type="ARBA" id="ARBA00022989"/>
    </source>
</evidence>
<organism evidence="17 18">
    <name type="scientific">Cyclotella cryptica</name>
    <dbReference type="NCBI Taxonomy" id="29204"/>
    <lineage>
        <taxon>Eukaryota</taxon>
        <taxon>Sar</taxon>
        <taxon>Stramenopiles</taxon>
        <taxon>Ochrophyta</taxon>
        <taxon>Bacillariophyta</taxon>
        <taxon>Coscinodiscophyceae</taxon>
        <taxon>Thalassiosirophycidae</taxon>
        <taxon>Stephanodiscales</taxon>
        <taxon>Stephanodiscaceae</taxon>
        <taxon>Cyclotella</taxon>
    </lineage>
</organism>
<dbReference type="PRINTS" id="PR00171">
    <property type="entry name" value="SUGRTRNSPORT"/>
</dbReference>
<reference evidence="17 18" key="1">
    <citation type="journal article" date="2020" name="G3 (Bethesda)">
        <title>Improved Reference Genome for Cyclotella cryptica CCMP332, a Model for Cell Wall Morphogenesis, Salinity Adaptation, and Lipid Production in Diatoms (Bacillariophyta).</title>
        <authorList>
            <person name="Roberts W.R."/>
            <person name="Downey K.M."/>
            <person name="Ruck E.C."/>
            <person name="Traller J.C."/>
            <person name="Alverson A.J."/>
        </authorList>
    </citation>
    <scope>NUCLEOTIDE SEQUENCE [LARGE SCALE GENOMIC DNA]</scope>
    <source>
        <strain evidence="17 18">CCMP332</strain>
    </source>
</reference>
<dbReference type="InterPro" id="IPR036259">
    <property type="entry name" value="MFS_trans_sf"/>
</dbReference>
<protein>
    <recommendedName>
        <fullName evidence="13">Hexose transporter 1</fullName>
    </recommendedName>
</protein>
<keyword evidence="4 15" id="KW-0812">Transmembrane</keyword>
<evidence type="ECO:0000256" key="8">
    <source>
        <dbReference type="ARBA" id="ARBA00044648"/>
    </source>
</evidence>
<comment type="caution">
    <text evidence="17">The sequence shown here is derived from an EMBL/GenBank/DDBJ whole genome shotgun (WGS) entry which is preliminary data.</text>
</comment>
<evidence type="ECO:0000256" key="15">
    <source>
        <dbReference type="SAM" id="Phobius"/>
    </source>
</evidence>
<dbReference type="GO" id="GO:0016020">
    <property type="term" value="C:membrane"/>
    <property type="evidence" value="ECO:0007669"/>
    <property type="project" value="UniProtKB-SubCell"/>
</dbReference>
<feature type="transmembrane region" description="Helical" evidence="15">
    <location>
        <begin position="317"/>
        <end position="339"/>
    </location>
</feature>
<evidence type="ECO:0000256" key="10">
    <source>
        <dbReference type="ARBA" id="ARBA00044662"/>
    </source>
</evidence>
<keyword evidence="6 15" id="KW-0472">Membrane</keyword>
<dbReference type="PROSITE" id="PS50850">
    <property type="entry name" value="MFS"/>
    <property type="match status" value="1"/>
</dbReference>
<comment type="catalytic activity">
    <reaction evidence="12">
        <text>D-fructose(out) = D-fructose(in)</text>
        <dbReference type="Rhea" id="RHEA:60372"/>
        <dbReference type="ChEBI" id="CHEBI:37721"/>
    </reaction>
    <physiologicalReaction direction="left-to-right" evidence="12">
        <dbReference type="Rhea" id="RHEA:60373"/>
    </physiologicalReaction>
</comment>
<feature type="domain" description="Major facilitator superfamily (MFS) profile" evidence="16">
    <location>
        <begin position="160"/>
        <end position="591"/>
    </location>
</feature>
<feature type="transmembrane region" description="Helical" evidence="15">
    <location>
        <begin position="256"/>
        <end position="277"/>
    </location>
</feature>
<dbReference type="AlphaFoldDB" id="A0ABD3QYI3"/>
<feature type="compositionally biased region" description="Basic and acidic residues" evidence="14">
    <location>
        <begin position="12"/>
        <end position="21"/>
    </location>
</feature>
<dbReference type="PANTHER" id="PTHR23503">
    <property type="entry name" value="SOLUTE CARRIER FAMILY 2"/>
    <property type="match status" value="1"/>
</dbReference>
<evidence type="ECO:0000256" key="12">
    <source>
        <dbReference type="ARBA" id="ARBA00044710"/>
    </source>
</evidence>
<name>A0ABD3QYI3_9STRA</name>
<keyword evidence="18" id="KW-1185">Reference proteome</keyword>
<dbReference type="InterPro" id="IPR005829">
    <property type="entry name" value="Sugar_transporter_CS"/>
</dbReference>
<evidence type="ECO:0000256" key="11">
    <source>
        <dbReference type="ARBA" id="ARBA00044668"/>
    </source>
</evidence>
<dbReference type="PROSITE" id="PS00217">
    <property type="entry name" value="SUGAR_TRANSPORT_2"/>
    <property type="match status" value="1"/>
</dbReference>
<evidence type="ECO:0000256" key="13">
    <source>
        <dbReference type="ARBA" id="ARBA00044780"/>
    </source>
</evidence>
<evidence type="ECO:0000259" key="16">
    <source>
        <dbReference type="PROSITE" id="PS50850"/>
    </source>
</evidence>
<dbReference type="InterPro" id="IPR003663">
    <property type="entry name" value="Sugar/inositol_transpt"/>
</dbReference>
<feature type="region of interest" description="Disordered" evidence="14">
    <location>
        <begin position="1"/>
        <end position="27"/>
    </location>
</feature>
<feature type="transmembrane region" description="Helical" evidence="15">
    <location>
        <begin position="158"/>
        <end position="178"/>
    </location>
</feature>
<feature type="transmembrane region" description="Helical" evidence="15">
    <location>
        <begin position="505"/>
        <end position="525"/>
    </location>
</feature>
<keyword evidence="5 15" id="KW-1133">Transmembrane helix</keyword>
<dbReference type="SUPFAM" id="SSF103473">
    <property type="entry name" value="MFS general substrate transporter"/>
    <property type="match status" value="1"/>
</dbReference>
<evidence type="ECO:0000313" key="17">
    <source>
        <dbReference type="EMBL" id="KAL3805079.1"/>
    </source>
</evidence>
<feature type="transmembrane region" description="Helical" evidence="15">
    <location>
        <begin position="470"/>
        <end position="493"/>
    </location>
</feature>
<evidence type="ECO:0000256" key="7">
    <source>
        <dbReference type="ARBA" id="ARBA00044637"/>
    </source>
</evidence>
<comment type="catalytic activity">
    <reaction evidence="11">
        <text>D-glucosamine(out) = D-glucosamine(in)</text>
        <dbReference type="Rhea" id="RHEA:78423"/>
        <dbReference type="ChEBI" id="CHEBI:58723"/>
    </reaction>
    <physiologicalReaction direction="left-to-right" evidence="11">
        <dbReference type="Rhea" id="RHEA:78424"/>
    </physiologicalReaction>
</comment>
<feature type="transmembrane region" description="Helical" evidence="15">
    <location>
        <begin position="231"/>
        <end position="250"/>
    </location>
</feature>